<dbReference type="RefSeq" id="WP_010668983.1">
    <property type="nucleotide sequence ID" value="NZ_AP023410.1"/>
</dbReference>
<reference evidence="1 2" key="1">
    <citation type="journal article" date="2011" name="Microbiology">
        <title>Transcriptome response to different carbon sources in Acetobacter aceti.</title>
        <authorList>
            <person name="Sakurai K."/>
            <person name="Arai H."/>
            <person name="Ishii M."/>
            <person name="Igarashi Y."/>
        </authorList>
    </citation>
    <scope>NUCLEOTIDE SEQUENCE [LARGE SCALE GENOMIC DNA]</scope>
    <source>
        <strain evidence="1 2">NBRC 14818</strain>
    </source>
</reference>
<sequence length="107" mass="11802">MNPQETAKGNIVPLAAVAHDAPLVREDQLLLARIKRIVVMGNVILPEQLACLFGSIYSARPEHPLLKVAQEEVFRRFPELKEKADRIYGRGCFDEASVSLNCGEASA</sequence>
<organism evidence="1 2">
    <name type="scientific">Acetobacter aceti NBRC 14818</name>
    <dbReference type="NCBI Taxonomy" id="887700"/>
    <lineage>
        <taxon>Bacteria</taxon>
        <taxon>Pseudomonadati</taxon>
        <taxon>Pseudomonadota</taxon>
        <taxon>Alphaproteobacteria</taxon>
        <taxon>Acetobacterales</taxon>
        <taxon>Acetobacteraceae</taxon>
        <taxon>Acetobacter</taxon>
        <taxon>Acetobacter subgen. Acetobacter</taxon>
    </lineage>
</organism>
<keyword evidence="2" id="KW-1185">Reference proteome</keyword>
<name>A0AB33IKP6_ACEAC</name>
<proteinExistence type="predicted"/>
<evidence type="ECO:0000313" key="1">
    <source>
        <dbReference type="EMBL" id="BCK76482.1"/>
    </source>
</evidence>
<protein>
    <submittedName>
        <fullName evidence="1">Uncharacterized protein</fullName>
    </submittedName>
</protein>
<gene>
    <name evidence="1" type="ORF">EMQ_2088</name>
</gene>
<accession>A0AB33IKP6</accession>
<evidence type="ECO:0000313" key="2">
    <source>
        <dbReference type="Proteomes" id="UP000516424"/>
    </source>
</evidence>
<dbReference type="EMBL" id="AP023410">
    <property type="protein sequence ID" value="BCK76482.1"/>
    <property type="molecule type" value="Genomic_DNA"/>
</dbReference>
<dbReference type="AlphaFoldDB" id="A0AB33IKP6"/>
<dbReference type="Proteomes" id="UP000516424">
    <property type="component" value="Chromosome"/>
</dbReference>